<sequence>VAWKGNLLAIGRYYNSFEGDNFMEAHVFGKSFDPETVEWTLLPNLCTNRFRYVKNANVIELFVVVVEDKLYVMKPQMNEVVQLRPEFE</sequence>
<dbReference type="EMBL" id="JAHRHJ020001233">
    <property type="protein sequence ID" value="KAH9293347.1"/>
    <property type="molecule type" value="Genomic_DNA"/>
</dbReference>
<dbReference type="Proteomes" id="UP000824469">
    <property type="component" value="Unassembled WGS sequence"/>
</dbReference>
<reference evidence="1 2" key="1">
    <citation type="journal article" date="2021" name="Nat. Plants">
        <title>The Taxus genome provides insights into paclitaxel biosynthesis.</title>
        <authorList>
            <person name="Xiong X."/>
            <person name="Gou J."/>
            <person name="Liao Q."/>
            <person name="Li Y."/>
            <person name="Zhou Q."/>
            <person name="Bi G."/>
            <person name="Li C."/>
            <person name="Du R."/>
            <person name="Wang X."/>
            <person name="Sun T."/>
            <person name="Guo L."/>
            <person name="Liang H."/>
            <person name="Lu P."/>
            <person name="Wu Y."/>
            <person name="Zhang Z."/>
            <person name="Ro D.K."/>
            <person name="Shang Y."/>
            <person name="Huang S."/>
            <person name="Yan J."/>
        </authorList>
    </citation>
    <scope>NUCLEOTIDE SEQUENCE [LARGE SCALE GENOMIC DNA]</scope>
    <source>
        <strain evidence="1">Ta-2019</strain>
    </source>
</reference>
<evidence type="ECO:0000313" key="1">
    <source>
        <dbReference type="EMBL" id="KAH9293347.1"/>
    </source>
</evidence>
<gene>
    <name evidence="1" type="ORF">KI387_041443</name>
</gene>
<name>A0AA38CAC7_TAXCH</name>
<proteinExistence type="predicted"/>
<dbReference type="AlphaFoldDB" id="A0AA38CAC7"/>
<evidence type="ECO:0000313" key="2">
    <source>
        <dbReference type="Proteomes" id="UP000824469"/>
    </source>
</evidence>
<keyword evidence="2" id="KW-1185">Reference proteome</keyword>
<accession>A0AA38CAC7</accession>
<protein>
    <submittedName>
        <fullName evidence="1">Uncharacterized protein</fullName>
    </submittedName>
</protein>
<feature type="non-terminal residue" evidence="1">
    <location>
        <position position="1"/>
    </location>
</feature>
<organism evidence="1 2">
    <name type="scientific">Taxus chinensis</name>
    <name type="common">Chinese yew</name>
    <name type="synonym">Taxus wallichiana var. chinensis</name>
    <dbReference type="NCBI Taxonomy" id="29808"/>
    <lineage>
        <taxon>Eukaryota</taxon>
        <taxon>Viridiplantae</taxon>
        <taxon>Streptophyta</taxon>
        <taxon>Embryophyta</taxon>
        <taxon>Tracheophyta</taxon>
        <taxon>Spermatophyta</taxon>
        <taxon>Pinopsida</taxon>
        <taxon>Pinidae</taxon>
        <taxon>Conifers II</taxon>
        <taxon>Cupressales</taxon>
        <taxon>Taxaceae</taxon>
        <taxon>Taxus</taxon>
    </lineage>
</organism>
<comment type="caution">
    <text evidence="1">The sequence shown here is derived from an EMBL/GenBank/DDBJ whole genome shotgun (WGS) entry which is preliminary data.</text>
</comment>